<proteinExistence type="inferred from homology"/>
<dbReference type="PANTHER" id="PTHR43827:SF3">
    <property type="entry name" value="NADP-DEPENDENT OXIDOREDUCTASE DOMAIN-CONTAINING PROTEIN"/>
    <property type="match status" value="1"/>
</dbReference>
<feature type="domain" description="NADP-dependent oxidoreductase" evidence="7">
    <location>
        <begin position="38"/>
        <end position="264"/>
    </location>
</feature>
<gene>
    <name evidence="8" type="primary">ymgK</name>
    <name evidence="8" type="ORF">LKE01_04580</name>
</gene>
<dbReference type="InterPro" id="IPR023210">
    <property type="entry name" value="NADP_OxRdtase_dom"/>
</dbReference>
<keyword evidence="3" id="KW-0560">Oxidoreductase</keyword>
<dbReference type="GO" id="GO:0016616">
    <property type="term" value="F:oxidoreductase activity, acting on the CH-OH group of donors, NAD or NADP as acceptor"/>
    <property type="evidence" value="ECO:0007669"/>
    <property type="project" value="UniProtKB-ARBA"/>
</dbReference>
<feature type="binding site" evidence="5">
    <location>
        <position position="111"/>
    </location>
    <ligand>
        <name>substrate</name>
    </ligand>
</feature>
<dbReference type="STRING" id="1423764.FC95_GL000170"/>
<dbReference type="EMBL" id="BJVK01000003">
    <property type="protein sequence ID" value="GEL27638.1"/>
    <property type="molecule type" value="Genomic_DNA"/>
</dbReference>
<accession>A0A511DWU6</accession>
<reference evidence="8" key="1">
    <citation type="submission" date="2019-07" db="EMBL/GenBank/DDBJ databases">
        <title>Whole genome shotgun sequence of Lactobacillus kefiri NBRC 15888.</title>
        <authorList>
            <person name="Hosoyama A."/>
            <person name="Uohara A."/>
            <person name="Ohji S."/>
            <person name="Ichikawa N."/>
        </authorList>
    </citation>
    <scope>NUCLEOTIDE SEQUENCE [LARGE SCALE GENOMIC DNA]</scope>
    <source>
        <strain evidence="8">NBRC 15888</strain>
    </source>
</reference>
<dbReference type="Proteomes" id="UP000321893">
    <property type="component" value="Unassembled WGS sequence"/>
</dbReference>
<evidence type="ECO:0000313" key="9">
    <source>
        <dbReference type="Proteomes" id="UP000321893"/>
    </source>
</evidence>
<dbReference type="PANTHER" id="PTHR43827">
    <property type="entry name" value="2,5-DIKETO-D-GLUCONIC ACID REDUCTASE"/>
    <property type="match status" value="1"/>
</dbReference>
<evidence type="ECO:0000259" key="7">
    <source>
        <dbReference type="Pfam" id="PF00248"/>
    </source>
</evidence>
<dbReference type="AlphaFoldDB" id="A0A511DWU6"/>
<evidence type="ECO:0000256" key="6">
    <source>
        <dbReference type="PIRSR" id="PIRSR000097-3"/>
    </source>
</evidence>
<dbReference type="FunFam" id="3.20.20.100:FF:000002">
    <property type="entry name" value="2,5-diketo-D-gluconic acid reductase A"/>
    <property type="match status" value="1"/>
</dbReference>
<dbReference type="InterPro" id="IPR018170">
    <property type="entry name" value="Aldo/ket_reductase_CS"/>
</dbReference>
<evidence type="ECO:0000256" key="5">
    <source>
        <dbReference type="PIRSR" id="PIRSR000097-2"/>
    </source>
</evidence>
<dbReference type="PRINTS" id="PR00069">
    <property type="entry name" value="ALDKETRDTASE"/>
</dbReference>
<comment type="caution">
    <text evidence="8">The sequence shown here is derived from an EMBL/GenBank/DDBJ whole genome shotgun (WGS) entry which is preliminary data.</text>
</comment>
<dbReference type="Gene3D" id="3.20.20.100">
    <property type="entry name" value="NADP-dependent oxidoreductase domain"/>
    <property type="match status" value="1"/>
</dbReference>
<dbReference type="CDD" id="cd19132">
    <property type="entry name" value="AKR_AKR5D1_E1"/>
    <property type="match status" value="1"/>
</dbReference>
<evidence type="ECO:0000256" key="4">
    <source>
        <dbReference type="PIRSR" id="PIRSR000097-1"/>
    </source>
</evidence>
<dbReference type="PIRSF" id="PIRSF000097">
    <property type="entry name" value="AKR"/>
    <property type="match status" value="1"/>
</dbReference>
<evidence type="ECO:0000256" key="1">
    <source>
        <dbReference type="ARBA" id="ARBA00007905"/>
    </source>
</evidence>
<dbReference type="InterPro" id="IPR036812">
    <property type="entry name" value="NAD(P)_OxRdtase_dom_sf"/>
</dbReference>
<keyword evidence="9" id="KW-1185">Reference proteome</keyword>
<dbReference type="InterPro" id="IPR020471">
    <property type="entry name" value="AKR"/>
</dbReference>
<comment type="similarity">
    <text evidence="1">Belongs to the aldo/keto reductase family.</text>
</comment>
<organism evidence="8 9">
    <name type="scientific">Lentilactobacillus kefiri</name>
    <name type="common">Lactobacillus kefiri</name>
    <dbReference type="NCBI Taxonomy" id="33962"/>
    <lineage>
        <taxon>Bacteria</taxon>
        <taxon>Bacillati</taxon>
        <taxon>Bacillota</taxon>
        <taxon>Bacilli</taxon>
        <taxon>Lactobacillales</taxon>
        <taxon>Lactobacillaceae</taxon>
        <taxon>Lentilactobacillus</taxon>
    </lineage>
</organism>
<evidence type="ECO:0000256" key="2">
    <source>
        <dbReference type="ARBA" id="ARBA00022857"/>
    </source>
</evidence>
<dbReference type="Pfam" id="PF00248">
    <property type="entry name" value="Aldo_ket_red"/>
    <property type="match status" value="1"/>
</dbReference>
<feature type="site" description="Lowers pKa of active site Tyr" evidence="6">
    <location>
        <position position="78"/>
    </location>
</feature>
<dbReference type="PROSITE" id="PS00062">
    <property type="entry name" value="ALDOKETO_REDUCTASE_2"/>
    <property type="match status" value="1"/>
</dbReference>
<evidence type="ECO:0000256" key="3">
    <source>
        <dbReference type="ARBA" id="ARBA00023002"/>
    </source>
</evidence>
<dbReference type="SUPFAM" id="SSF51430">
    <property type="entry name" value="NAD(P)-linked oxidoreductase"/>
    <property type="match status" value="1"/>
</dbReference>
<keyword evidence="2" id="KW-0521">NADP</keyword>
<protein>
    <submittedName>
        <fullName evidence="8">Oxidoreductase</fullName>
    </submittedName>
</protein>
<dbReference type="OrthoDB" id="9804790at2"/>
<dbReference type="RefSeq" id="WP_056982994.1">
    <property type="nucleotide sequence ID" value="NZ_BJVK01000003.1"/>
</dbReference>
<name>A0A511DWU6_LENKE</name>
<sequence>MANEAIPEITLNDGYKMAKVQFGTFGIRGGEGLQQTMAAISDGYRGLDTATNYDNEGMVGEAIRRSGIPRSEFFVTSKLPGKYHRYDEATKAIQESLYRLGLDYFDLFLIHWPLPKRDHYVEAFQAMIDAKKRGLIRSVGVSNFEPEHLDRLINETGVTPAVNQIEVHPYWNNERMLEEDKKRGIVTEAWSPLGRGSAALKEPIIQELANKYGKNVGQIIIRWHTQRGIIPVPRSTNLVHQRANKDIFDFKLTDEEIKAINALSKPDGRVDGQDPNVYEEFD</sequence>
<feature type="active site" description="Proton donor" evidence="4">
    <location>
        <position position="53"/>
    </location>
</feature>
<evidence type="ECO:0000313" key="8">
    <source>
        <dbReference type="EMBL" id="GEL27638.1"/>
    </source>
</evidence>